<dbReference type="InterPro" id="IPR045931">
    <property type="entry name" value="DUF6350"/>
</dbReference>
<feature type="compositionally biased region" description="Low complexity" evidence="1">
    <location>
        <begin position="484"/>
        <end position="498"/>
    </location>
</feature>
<gene>
    <name evidence="3" type="ORF">ABT384_22430</name>
</gene>
<keyword evidence="2" id="KW-1133">Transmembrane helix</keyword>
<keyword evidence="2" id="KW-0472">Membrane</keyword>
<accession>A0ABV1XVB2</accession>
<feature type="transmembrane region" description="Helical" evidence="2">
    <location>
        <begin position="367"/>
        <end position="394"/>
    </location>
</feature>
<dbReference type="Proteomes" id="UP001486207">
    <property type="component" value="Unassembled WGS sequence"/>
</dbReference>
<organism evidence="3 4">
    <name type="scientific">Streptomyces lanatus</name>
    <dbReference type="NCBI Taxonomy" id="66900"/>
    <lineage>
        <taxon>Bacteria</taxon>
        <taxon>Bacillati</taxon>
        <taxon>Actinomycetota</taxon>
        <taxon>Actinomycetes</taxon>
        <taxon>Kitasatosporales</taxon>
        <taxon>Streptomycetaceae</taxon>
        <taxon>Streptomyces</taxon>
    </lineage>
</organism>
<protein>
    <submittedName>
        <fullName evidence="3">DUF6350 family protein</fullName>
    </submittedName>
</protein>
<proteinExistence type="predicted"/>
<feature type="transmembrane region" description="Helical" evidence="2">
    <location>
        <begin position="27"/>
        <end position="52"/>
    </location>
</feature>
<evidence type="ECO:0000256" key="2">
    <source>
        <dbReference type="SAM" id="Phobius"/>
    </source>
</evidence>
<feature type="transmembrane region" description="Helical" evidence="2">
    <location>
        <begin position="414"/>
        <end position="437"/>
    </location>
</feature>
<dbReference type="Pfam" id="PF19877">
    <property type="entry name" value="DUF6350"/>
    <property type="match status" value="1"/>
</dbReference>
<feature type="transmembrane region" description="Helical" evidence="2">
    <location>
        <begin position="158"/>
        <end position="182"/>
    </location>
</feature>
<dbReference type="EMBL" id="JBEPFB010000010">
    <property type="protein sequence ID" value="MER7375393.1"/>
    <property type="molecule type" value="Genomic_DNA"/>
</dbReference>
<evidence type="ECO:0000256" key="1">
    <source>
        <dbReference type="SAM" id="MobiDB-lite"/>
    </source>
</evidence>
<evidence type="ECO:0000313" key="3">
    <source>
        <dbReference type="EMBL" id="MER7375393.1"/>
    </source>
</evidence>
<sequence>MAGVIEMTARRTPLLTRLRRRTPGLGASLFSGAVAAGLGLGVFAVVVIALWISSPYPDGGPGSALRIASVLWLLAHGAELVRTDTLSGVPVPVGVTPLLLLALPVWLVHRAARDAAADGGEGVPLASIGTAWAGVVLGYLGVGTAAAIYATGGELRPSWLWTVMWLPLVVTGAAGVGVWAACERRPEVVDGLLLVLPARVRRLVPGAAGRARVGAAARAAGAGVAVLAGGGALLVAGSLVWHGGAVRTSFLDLTQGWSGRFGVLLLCMALVPNAAMWAASYALGPGFVFGAGHVVGPLSAAPAPLLPPFPLLEAVPEAGVEGPLRWVVGLLPVVVGMVVGSFAARWRDGAGSGEASTVGRARQQEPAPALTWSPGLTALTAVLAAVFCAVLVAVLTTLSGGPLGVGVLARFGPVWWQTGAATLGWVACVAVPVAVVVRGVRCWVSGRRGEPVSDTQGARIGKPRAAEVGDGGSTDSKAKLPVQTEEAPVEATAEAPVPDQAVPYPTFDHDTTFEPDDFQPAEPLPNEPSEPSQPKEQSEQSEPSDPTEPTQPNAPDPLSPNAPQNP</sequence>
<feature type="transmembrane region" description="Helical" evidence="2">
    <location>
        <begin position="286"/>
        <end position="306"/>
    </location>
</feature>
<feature type="compositionally biased region" description="Polar residues" evidence="1">
    <location>
        <begin position="529"/>
        <end position="551"/>
    </location>
</feature>
<feature type="transmembrane region" description="Helical" evidence="2">
    <location>
        <begin position="261"/>
        <end position="279"/>
    </location>
</feature>
<dbReference type="RefSeq" id="WP_190072491.1">
    <property type="nucleotide sequence ID" value="NZ_BNBM01000010.1"/>
</dbReference>
<feature type="region of interest" description="Disordered" evidence="1">
    <location>
        <begin position="447"/>
        <end position="566"/>
    </location>
</feature>
<comment type="caution">
    <text evidence="3">The sequence shown here is derived from an EMBL/GenBank/DDBJ whole genome shotgun (WGS) entry which is preliminary data.</text>
</comment>
<feature type="transmembrane region" description="Helical" evidence="2">
    <location>
        <begin position="219"/>
        <end position="241"/>
    </location>
</feature>
<feature type="transmembrane region" description="Helical" evidence="2">
    <location>
        <begin position="326"/>
        <end position="346"/>
    </location>
</feature>
<feature type="transmembrane region" description="Helical" evidence="2">
    <location>
        <begin position="89"/>
        <end position="108"/>
    </location>
</feature>
<keyword evidence="4" id="KW-1185">Reference proteome</keyword>
<reference evidence="3 4" key="1">
    <citation type="submission" date="2024-06" db="EMBL/GenBank/DDBJ databases">
        <title>The Natural Products Discovery Center: Release of the First 8490 Sequenced Strains for Exploring Actinobacteria Biosynthetic Diversity.</title>
        <authorList>
            <person name="Kalkreuter E."/>
            <person name="Kautsar S.A."/>
            <person name="Yang D."/>
            <person name="Bader C.D."/>
            <person name="Teijaro C.N."/>
            <person name="Fluegel L."/>
            <person name="Davis C.M."/>
            <person name="Simpson J.R."/>
            <person name="Lauterbach L."/>
            <person name="Steele A.D."/>
            <person name="Gui C."/>
            <person name="Meng S."/>
            <person name="Li G."/>
            <person name="Viehrig K."/>
            <person name="Ye F."/>
            <person name="Su P."/>
            <person name="Kiefer A.F."/>
            <person name="Nichols A."/>
            <person name="Cepeda A.J."/>
            <person name="Yan W."/>
            <person name="Fan B."/>
            <person name="Jiang Y."/>
            <person name="Adhikari A."/>
            <person name="Zheng C.-J."/>
            <person name="Schuster L."/>
            <person name="Cowan T.M."/>
            <person name="Smanski M.J."/>
            <person name="Chevrette M.G."/>
            <person name="De Carvalho L.P.S."/>
            <person name="Shen B."/>
        </authorList>
    </citation>
    <scope>NUCLEOTIDE SEQUENCE [LARGE SCALE GENOMIC DNA]</scope>
    <source>
        <strain evidence="3 4">NPDC000155</strain>
    </source>
</reference>
<keyword evidence="2" id="KW-0812">Transmembrane</keyword>
<feature type="compositionally biased region" description="Pro residues" evidence="1">
    <location>
        <begin position="552"/>
        <end position="566"/>
    </location>
</feature>
<name>A0ABV1XVB2_9ACTN</name>
<feature type="transmembrane region" description="Helical" evidence="2">
    <location>
        <begin position="129"/>
        <end position="152"/>
    </location>
</feature>
<evidence type="ECO:0000313" key="4">
    <source>
        <dbReference type="Proteomes" id="UP001486207"/>
    </source>
</evidence>